<reference evidence="2 3" key="1">
    <citation type="submission" date="2019-10" db="EMBL/GenBank/DDBJ databases">
        <title>Assembly and Annotation for the nematode Trichostrongylus colubriformis.</title>
        <authorList>
            <person name="Martin J."/>
        </authorList>
    </citation>
    <scope>NUCLEOTIDE SEQUENCE [LARGE SCALE GENOMIC DNA]</scope>
    <source>
        <strain evidence="2">G859</strain>
        <tissue evidence="2">Whole worm</tissue>
    </source>
</reference>
<feature type="non-terminal residue" evidence="2">
    <location>
        <position position="1"/>
    </location>
</feature>
<dbReference type="GO" id="GO:0006210">
    <property type="term" value="P:thymine catabolic process"/>
    <property type="evidence" value="ECO:0007669"/>
    <property type="project" value="TreeGrafter"/>
</dbReference>
<evidence type="ECO:0000256" key="1">
    <source>
        <dbReference type="ARBA" id="ARBA00009986"/>
    </source>
</evidence>
<dbReference type="EMBL" id="WIXE01011240">
    <property type="protein sequence ID" value="KAK5976894.1"/>
    <property type="molecule type" value="Genomic_DNA"/>
</dbReference>
<comment type="similarity">
    <text evidence="1">Belongs to the aldehyde dehydrogenase family.</text>
</comment>
<keyword evidence="3" id="KW-1185">Reference proteome</keyword>
<accession>A0AAN8J1V3</accession>
<name>A0AAN8J1V3_TRICO</name>
<organism evidence="2 3">
    <name type="scientific">Trichostrongylus colubriformis</name>
    <name type="common">Black scour worm</name>
    <dbReference type="NCBI Taxonomy" id="6319"/>
    <lineage>
        <taxon>Eukaryota</taxon>
        <taxon>Metazoa</taxon>
        <taxon>Ecdysozoa</taxon>
        <taxon>Nematoda</taxon>
        <taxon>Chromadorea</taxon>
        <taxon>Rhabditida</taxon>
        <taxon>Rhabditina</taxon>
        <taxon>Rhabditomorpha</taxon>
        <taxon>Strongyloidea</taxon>
        <taxon>Trichostrongylidae</taxon>
        <taxon>Trichostrongylus</taxon>
    </lineage>
</organism>
<evidence type="ECO:0000313" key="2">
    <source>
        <dbReference type="EMBL" id="KAK5976894.1"/>
    </source>
</evidence>
<dbReference type="InterPro" id="IPR010061">
    <property type="entry name" value="MeMal-semiAld_DH"/>
</dbReference>
<dbReference type="GO" id="GO:0006574">
    <property type="term" value="P:L-valine catabolic process"/>
    <property type="evidence" value="ECO:0007669"/>
    <property type="project" value="TreeGrafter"/>
</dbReference>
<dbReference type="AlphaFoldDB" id="A0AAN8J1V3"/>
<proteinExistence type="inferred from homology"/>
<dbReference type="GO" id="GO:0004491">
    <property type="term" value="F:methylmalonate-semialdehyde dehydrogenase (acylating, NAD) activity"/>
    <property type="evidence" value="ECO:0007669"/>
    <property type="project" value="InterPro"/>
</dbReference>
<dbReference type="Proteomes" id="UP001331761">
    <property type="component" value="Unassembled WGS sequence"/>
</dbReference>
<protein>
    <submittedName>
        <fullName evidence="2">Uncharacterized protein</fullName>
    </submittedName>
</protein>
<gene>
    <name evidence="2" type="ORF">GCK32_020544</name>
</gene>
<evidence type="ECO:0000313" key="3">
    <source>
        <dbReference type="Proteomes" id="UP001331761"/>
    </source>
</evidence>
<dbReference type="GO" id="GO:0005739">
    <property type="term" value="C:mitochondrion"/>
    <property type="evidence" value="ECO:0007669"/>
    <property type="project" value="TreeGrafter"/>
</dbReference>
<comment type="caution">
    <text evidence="2">The sequence shown here is derived from an EMBL/GenBank/DDBJ whole genome shotgun (WGS) entry which is preliminary data.</text>
</comment>
<sequence>GQYAFVEQCSHVWEGYRQAKLEDGHIGINVPVPIPIPQFSFTGTRGSFRGDLNYYGKVSWRSSFLYAVEDHHTKLEPEPDRPLNRSSNVFPSAQVVIGCISNIL</sequence>
<dbReference type="PANTHER" id="PTHR43866:SF3">
    <property type="entry name" value="METHYLMALONATE-SEMIALDEHYDE DEHYDROGENASE [ACYLATING], MITOCHONDRIAL"/>
    <property type="match status" value="1"/>
</dbReference>
<dbReference type="PANTHER" id="PTHR43866">
    <property type="entry name" value="MALONATE-SEMIALDEHYDE DEHYDROGENASE"/>
    <property type="match status" value="1"/>
</dbReference>